<dbReference type="Gene3D" id="2.60.40.1120">
    <property type="entry name" value="Carboxypeptidase-like, regulatory domain"/>
    <property type="match status" value="1"/>
</dbReference>
<comment type="similarity">
    <text evidence="7">Belongs to the TonB-dependent receptor family.</text>
</comment>
<evidence type="ECO:0000313" key="11">
    <source>
        <dbReference type="Proteomes" id="UP000679220"/>
    </source>
</evidence>
<protein>
    <submittedName>
        <fullName evidence="10">TonB-dependent receptor</fullName>
    </submittedName>
</protein>
<dbReference type="InterPro" id="IPR023997">
    <property type="entry name" value="TonB-dep_OMP_SusC/RagA_CS"/>
</dbReference>
<comment type="caution">
    <text evidence="10">The sequence shown here is derived from an EMBL/GenBank/DDBJ whole genome shotgun (WGS) entry which is preliminary data.</text>
</comment>
<dbReference type="InterPro" id="IPR039426">
    <property type="entry name" value="TonB-dep_rcpt-like"/>
</dbReference>
<keyword evidence="2 7" id="KW-0813">Transport</keyword>
<keyword evidence="10" id="KW-0675">Receptor</keyword>
<evidence type="ECO:0000256" key="2">
    <source>
        <dbReference type="ARBA" id="ARBA00022448"/>
    </source>
</evidence>
<keyword evidence="6 7" id="KW-0998">Cell outer membrane</keyword>
<keyword evidence="3 7" id="KW-1134">Transmembrane beta strand</keyword>
<evidence type="ECO:0000256" key="5">
    <source>
        <dbReference type="ARBA" id="ARBA00023136"/>
    </source>
</evidence>
<feature type="domain" description="TonB-dependent receptor plug" evidence="9">
    <location>
        <begin position="127"/>
        <end position="233"/>
    </location>
</feature>
<keyword evidence="5 7" id="KW-0472">Membrane</keyword>
<dbReference type="FunFam" id="2.170.130.10:FF:000008">
    <property type="entry name" value="SusC/RagA family TonB-linked outer membrane protein"/>
    <property type="match status" value="1"/>
</dbReference>
<keyword evidence="11" id="KW-1185">Reference proteome</keyword>
<organism evidence="10 11">
    <name type="scientific">Carboxylicivirga sediminis</name>
    <dbReference type="NCBI Taxonomy" id="2006564"/>
    <lineage>
        <taxon>Bacteria</taxon>
        <taxon>Pseudomonadati</taxon>
        <taxon>Bacteroidota</taxon>
        <taxon>Bacteroidia</taxon>
        <taxon>Marinilabiliales</taxon>
        <taxon>Marinilabiliaceae</taxon>
        <taxon>Carboxylicivirga</taxon>
    </lineage>
</organism>
<dbReference type="Proteomes" id="UP000679220">
    <property type="component" value="Unassembled WGS sequence"/>
</dbReference>
<proteinExistence type="inferred from homology"/>
<evidence type="ECO:0000313" key="10">
    <source>
        <dbReference type="EMBL" id="MBR8536983.1"/>
    </source>
</evidence>
<accession>A0A941IYV2</accession>
<dbReference type="RefSeq" id="WP_212192010.1">
    <property type="nucleotide sequence ID" value="NZ_JAGTAR010000025.1"/>
</dbReference>
<name>A0A941IYV2_9BACT</name>
<dbReference type="SUPFAM" id="SSF49464">
    <property type="entry name" value="Carboxypeptidase regulatory domain-like"/>
    <property type="match status" value="1"/>
</dbReference>
<keyword evidence="8" id="KW-1133">Transmembrane helix</keyword>
<dbReference type="PROSITE" id="PS52016">
    <property type="entry name" value="TONB_DEPENDENT_REC_3"/>
    <property type="match status" value="1"/>
</dbReference>
<dbReference type="InterPro" id="IPR012910">
    <property type="entry name" value="Plug_dom"/>
</dbReference>
<dbReference type="Pfam" id="PF13715">
    <property type="entry name" value="CarbopepD_reg_2"/>
    <property type="match status" value="1"/>
</dbReference>
<dbReference type="InterPro" id="IPR023996">
    <property type="entry name" value="TonB-dep_OMP_SusC/RagA"/>
</dbReference>
<dbReference type="NCBIfam" id="TIGR04057">
    <property type="entry name" value="SusC_RagA_signa"/>
    <property type="match status" value="1"/>
</dbReference>
<dbReference type="AlphaFoldDB" id="A0A941IYV2"/>
<dbReference type="InterPro" id="IPR036942">
    <property type="entry name" value="Beta-barrel_TonB_sf"/>
</dbReference>
<evidence type="ECO:0000256" key="4">
    <source>
        <dbReference type="ARBA" id="ARBA00022692"/>
    </source>
</evidence>
<dbReference type="InterPro" id="IPR008969">
    <property type="entry name" value="CarboxyPept-like_regulatory"/>
</dbReference>
<dbReference type="EMBL" id="JAGTAR010000025">
    <property type="protein sequence ID" value="MBR8536983.1"/>
    <property type="molecule type" value="Genomic_DNA"/>
</dbReference>
<dbReference type="NCBIfam" id="TIGR04056">
    <property type="entry name" value="OMP_RagA_SusC"/>
    <property type="match status" value="1"/>
</dbReference>
<keyword evidence="4 7" id="KW-0812">Transmembrane</keyword>
<dbReference type="GO" id="GO:0009279">
    <property type="term" value="C:cell outer membrane"/>
    <property type="evidence" value="ECO:0007669"/>
    <property type="project" value="UniProtKB-SubCell"/>
</dbReference>
<evidence type="ECO:0000256" key="1">
    <source>
        <dbReference type="ARBA" id="ARBA00004571"/>
    </source>
</evidence>
<reference evidence="10" key="1">
    <citation type="journal article" date="2018" name="Int. J. Syst. Evol. Microbiol.">
        <title>Carboxylicivirga sediminis sp. nov., isolated from coastal sediment.</title>
        <authorList>
            <person name="Wang F.Q."/>
            <person name="Ren L.H."/>
            <person name="Zou R.J."/>
            <person name="Sun Y.Z."/>
            <person name="Liu X.J."/>
            <person name="Jiang F."/>
            <person name="Liu L.J."/>
        </authorList>
    </citation>
    <scope>NUCLEOTIDE SEQUENCE</scope>
    <source>
        <strain evidence="10">JR1</strain>
    </source>
</reference>
<dbReference type="InterPro" id="IPR037066">
    <property type="entry name" value="Plug_dom_sf"/>
</dbReference>
<evidence type="ECO:0000256" key="3">
    <source>
        <dbReference type="ARBA" id="ARBA00022452"/>
    </source>
</evidence>
<comment type="subcellular location">
    <subcellularLocation>
        <location evidence="1 7">Cell outer membrane</location>
        <topology evidence="1 7">Multi-pass membrane protein</topology>
    </subcellularLocation>
</comment>
<dbReference type="SUPFAM" id="SSF56935">
    <property type="entry name" value="Porins"/>
    <property type="match status" value="1"/>
</dbReference>
<dbReference type="Pfam" id="PF07715">
    <property type="entry name" value="Plug"/>
    <property type="match status" value="1"/>
</dbReference>
<dbReference type="Gene3D" id="2.170.130.10">
    <property type="entry name" value="TonB-dependent receptor, plug domain"/>
    <property type="match status" value="1"/>
</dbReference>
<sequence length="988" mass="108579">MKKHLYKSIQRALYRIPMLILLCIFSILTIHAQNLTITGKVTDSSGQPIPGASIVIKTTTIGTISDIDGNYSLTGELSPESILVYSFVGMKTQEVLVGNQATIDVTMQDDVHGLTEVVVVGYGTQEKKDITGSVALVGADELESRPNTQLGSLIQGRAAGVRVASSSGKPSQGLSIRVRGTNSITAGSEPLYVVDGIPTSDTRSINPADVETMTVLKDASSAAIYGAQGANGVVLITTKQGTSGKPKVTLDAYTGFSEVWNTLSVLNGEQYRDLMTEMGQSTDWNRYNKNTDWQKEIFQRGISQNYQLSLSGKSEQTTYYVSGGWVQQVGAVRSSEMDRANFKINLDQEVNDWLSIGTRIAYTRYRDVDVNDNNAINQGGVITGVINTPSVIGIYNEDGTFTSNPFQNWENPVASTDGSDREYRQERFLGNLYLKIKFLKDFSIKSNFGVDYSNGIYDYFLDPYRTSYGQAKKGIGTNNTDRSSYWMAENILSYNKKTGKHSIEALAGNVVQKYLWENAYITTENFASDGVKTTNGGSIIASAGNTKAEKSNVSYISRLNYVFDDKYLLTANFRADASSVFGADNRWGYFPSFSAGWRISHEGFMNDFDFLNDLKVRAGWGIVGNDQIRNYAYYGTVGSNNYPIGGTLMPGTYPNAMDNNSLKWEESEQTNIGLDISVLNGRIQLTADAYHRKTRDLLLDAPLPISTGYQAALQNIGNLENKGLEFSLNTVNIDKEVKWSSTFNISFNQNEVTNLVVESLPMGNIAGRGEAILLEEGQSLGTLYGYVWGGVDPATGNAYYIDANGESTFTPTADDRQIIGNASPDFFYGLNNTVSYKGIGLTVFLEGAYGNDMLNATRIDSEGMTDPKNQLLTVNNRWRQPGDVTDTPRASWANTDNSLISTRFIEDGSYLRLKTVTLSYDIPQSILSKVNLSNVRLYATGENLLTFTDYSGFDPEVNAFGGSNTMQGIDYGTYPQTRNIIFGLNVTF</sequence>
<evidence type="ECO:0000259" key="9">
    <source>
        <dbReference type="Pfam" id="PF07715"/>
    </source>
</evidence>
<feature type="transmembrane region" description="Helical" evidence="8">
    <location>
        <begin position="12"/>
        <end position="32"/>
    </location>
</feature>
<gene>
    <name evidence="10" type="ORF">KDU71_15530</name>
</gene>
<evidence type="ECO:0000256" key="6">
    <source>
        <dbReference type="ARBA" id="ARBA00023237"/>
    </source>
</evidence>
<dbReference type="Gene3D" id="2.40.170.20">
    <property type="entry name" value="TonB-dependent receptor, beta-barrel domain"/>
    <property type="match status" value="1"/>
</dbReference>
<evidence type="ECO:0000256" key="7">
    <source>
        <dbReference type="PROSITE-ProRule" id="PRU01360"/>
    </source>
</evidence>
<evidence type="ECO:0000256" key="8">
    <source>
        <dbReference type="SAM" id="Phobius"/>
    </source>
</evidence>
<reference evidence="10" key="2">
    <citation type="submission" date="2021-04" db="EMBL/GenBank/DDBJ databases">
        <authorList>
            <person name="Zhang T."/>
            <person name="Zhang Y."/>
            <person name="Lu D."/>
            <person name="Zuo D."/>
            <person name="Du Z."/>
        </authorList>
    </citation>
    <scope>NUCLEOTIDE SEQUENCE</scope>
    <source>
        <strain evidence="10">JR1</strain>
    </source>
</reference>